<comment type="similarity">
    <text evidence="10">Belongs to the glycosyltransferase 14 family.</text>
</comment>
<keyword evidence="12" id="KW-1185">Reference proteome</keyword>
<gene>
    <name evidence="11" type="ORF">MCOR_37402</name>
</gene>
<comment type="pathway">
    <text evidence="2">Protein modification; protein glycosylation.</text>
</comment>
<keyword evidence="4 11" id="KW-0808">Transferase</keyword>
<dbReference type="Proteomes" id="UP000507470">
    <property type="component" value="Unassembled WGS sequence"/>
</dbReference>
<dbReference type="AlphaFoldDB" id="A0A6J8D8U9"/>
<proteinExistence type="inferred from homology"/>
<dbReference type="InterPro" id="IPR003406">
    <property type="entry name" value="Glyco_trans_14"/>
</dbReference>
<evidence type="ECO:0000256" key="9">
    <source>
        <dbReference type="ARBA" id="ARBA00023180"/>
    </source>
</evidence>
<keyword evidence="6" id="KW-0735">Signal-anchor</keyword>
<keyword evidence="3 11" id="KW-0328">Glycosyltransferase</keyword>
<evidence type="ECO:0000256" key="3">
    <source>
        <dbReference type="ARBA" id="ARBA00022676"/>
    </source>
</evidence>
<evidence type="ECO:0000256" key="7">
    <source>
        <dbReference type="ARBA" id="ARBA00022989"/>
    </source>
</evidence>
<evidence type="ECO:0000256" key="5">
    <source>
        <dbReference type="ARBA" id="ARBA00022692"/>
    </source>
</evidence>
<evidence type="ECO:0000313" key="12">
    <source>
        <dbReference type="Proteomes" id="UP000507470"/>
    </source>
</evidence>
<comment type="subcellular location">
    <subcellularLocation>
        <location evidence="1">Membrane</location>
        <topology evidence="1">Single-pass type II membrane protein</topology>
    </subcellularLocation>
</comment>
<dbReference type="GO" id="GO:0016020">
    <property type="term" value="C:membrane"/>
    <property type="evidence" value="ECO:0007669"/>
    <property type="project" value="UniProtKB-SubCell"/>
</dbReference>
<protein>
    <submittedName>
        <fullName evidence="11">GCNT1</fullName>
        <ecNumber evidence="11">2.4.1.102</ecNumber>
    </submittedName>
</protein>
<sequence>MFIIKNILTKKRLVDIINYRALLAGNPREINRANSMKNEYLDALSPAFYISRTGDCKKVLRDRGYITSTLSSEEEDFPIAYSVLIFKSINQFEILLRSLYRPQKFYCVHADTKMSDVRRKALESIVNCFDNVFMSSQSYDVKWGKIIILLVDITCT</sequence>
<keyword evidence="7" id="KW-1133">Transmembrane helix</keyword>
<evidence type="ECO:0000256" key="10">
    <source>
        <dbReference type="ARBA" id="ARBA00038150"/>
    </source>
</evidence>
<organism evidence="11 12">
    <name type="scientific">Mytilus coruscus</name>
    <name type="common">Sea mussel</name>
    <dbReference type="NCBI Taxonomy" id="42192"/>
    <lineage>
        <taxon>Eukaryota</taxon>
        <taxon>Metazoa</taxon>
        <taxon>Spiralia</taxon>
        <taxon>Lophotrochozoa</taxon>
        <taxon>Mollusca</taxon>
        <taxon>Bivalvia</taxon>
        <taxon>Autobranchia</taxon>
        <taxon>Pteriomorphia</taxon>
        <taxon>Mytilida</taxon>
        <taxon>Mytiloidea</taxon>
        <taxon>Mytilidae</taxon>
        <taxon>Mytilinae</taxon>
        <taxon>Mytilus</taxon>
    </lineage>
</organism>
<dbReference type="PANTHER" id="PTHR19297:SF181">
    <property type="entry name" value="PROTEIN XYLOSYLTRANSFERASE"/>
    <property type="match status" value="1"/>
</dbReference>
<evidence type="ECO:0000313" key="11">
    <source>
        <dbReference type="EMBL" id="CAC5403524.1"/>
    </source>
</evidence>
<dbReference type="GO" id="GO:0003829">
    <property type="term" value="F:beta-1,3-galactosyl-O-glycosyl-glycoprotein beta-1,6-N-acetylglucosaminyltransferase activity"/>
    <property type="evidence" value="ECO:0007669"/>
    <property type="project" value="UniProtKB-EC"/>
</dbReference>
<dbReference type="EMBL" id="CACVKT020006775">
    <property type="protein sequence ID" value="CAC5403524.1"/>
    <property type="molecule type" value="Genomic_DNA"/>
</dbReference>
<accession>A0A6J8D8U9</accession>
<dbReference type="OrthoDB" id="2019572at2759"/>
<evidence type="ECO:0000256" key="8">
    <source>
        <dbReference type="ARBA" id="ARBA00023136"/>
    </source>
</evidence>
<dbReference type="EC" id="2.4.1.102" evidence="11"/>
<keyword evidence="5" id="KW-0812">Transmembrane</keyword>
<evidence type="ECO:0000256" key="4">
    <source>
        <dbReference type="ARBA" id="ARBA00022679"/>
    </source>
</evidence>
<evidence type="ECO:0000256" key="2">
    <source>
        <dbReference type="ARBA" id="ARBA00004922"/>
    </source>
</evidence>
<evidence type="ECO:0000256" key="1">
    <source>
        <dbReference type="ARBA" id="ARBA00004606"/>
    </source>
</evidence>
<reference evidence="11 12" key="1">
    <citation type="submission" date="2020-06" db="EMBL/GenBank/DDBJ databases">
        <authorList>
            <person name="Li R."/>
            <person name="Bekaert M."/>
        </authorList>
    </citation>
    <scope>NUCLEOTIDE SEQUENCE [LARGE SCALE GENOMIC DNA]</scope>
    <source>
        <strain evidence="12">wild</strain>
    </source>
</reference>
<dbReference type="PANTHER" id="PTHR19297">
    <property type="entry name" value="GLYCOSYLTRANSFERASE 14 FAMILY MEMBER"/>
    <property type="match status" value="1"/>
</dbReference>
<evidence type="ECO:0000256" key="6">
    <source>
        <dbReference type="ARBA" id="ARBA00022968"/>
    </source>
</evidence>
<name>A0A6J8D8U9_MYTCO</name>
<keyword evidence="8" id="KW-0472">Membrane</keyword>
<keyword evidence="9" id="KW-0325">Glycoprotein</keyword>
<dbReference type="Pfam" id="PF02485">
    <property type="entry name" value="Branch"/>
    <property type="match status" value="1"/>
</dbReference>